<dbReference type="AlphaFoldDB" id="A0A0T7G141"/>
<dbReference type="Proteomes" id="UP000046176">
    <property type="component" value="Unassembled WGS sequence"/>
</dbReference>
<gene>
    <name evidence="1" type="ORF">NGAL_HAMBI1145_56600</name>
</gene>
<name>A0A0T7G141_NEOGA</name>
<dbReference type="EMBL" id="CCRH01000026">
    <property type="protein sequence ID" value="CDZ40987.1"/>
    <property type="molecule type" value="Genomic_DNA"/>
</dbReference>
<dbReference type="OrthoDB" id="7873606at2"/>
<evidence type="ECO:0000313" key="1">
    <source>
        <dbReference type="EMBL" id="CDZ40987.1"/>
    </source>
</evidence>
<proteinExistence type="predicted"/>
<evidence type="ECO:0000313" key="2">
    <source>
        <dbReference type="Proteomes" id="UP000046176"/>
    </source>
</evidence>
<sequence length="415" mass="45059">MSDASARQKLLIVERKLVHNRGHHHTQIAALRRYFPDHETIIVAGEAYDGFLGAAAAKLTNRSIKLAKLRSRLLYGNAFEQIAAVFGVLKAKHSLKLPSSAFGRQLTDICRSLSVGANDLIVIPTADLDTLESAIELSTVLADETPRICLRFLNSELGDRNEKIRSRRLSAILAKLPAKVFLFSETEELAAYFEASFGMSVEGGFYLPCSMPVALPPRPKMNDSGSFRVGIFGEPRPEKGSARIADIVAAVAELAESGSVGIIDFAIQGSMADFSEGGVYGDLQRFNGSGRNITVSPQGNRISPQEFEQLFQSTDAILLPYEAATYGLQGSGVVQDAVAACRPIIYSQGMSMKAFLSFGNALPATNNQDFAKAILRIAADPSRFQPGTERAAGYFQDVLFNNPILRVLDAPMHDR</sequence>
<dbReference type="RefSeq" id="WP_046669448.1">
    <property type="nucleotide sequence ID" value="NZ_CCRH01000026.1"/>
</dbReference>
<reference evidence="1 2" key="1">
    <citation type="submission" date="2014-08" db="EMBL/GenBank/DDBJ databases">
        <authorList>
            <person name="Chen Y.-H."/>
        </authorList>
    </citation>
    <scope>NUCLEOTIDE SEQUENCE [LARGE SCALE GENOMIC DNA]</scope>
</reference>
<accession>A0A0T7G141</accession>
<dbReference type="Gene3D" id="3.40.50.2000">
    <property type="entry name" value="Glycogen Phosphorylase B"/>
    <property type="match status" value="1"/>
</dbReference>
<organism evidence="1 2">
    <name type="scientific">Neorhizobium galegae bv. officinalis</name>
    <dbReference type="NCBI Taxonomy" id="323656"/>
    <lineage>
        <taxon>Bacteria</taxon>
        <taxon>Pseudomonadati</taxon>
        <taxon>Pseudomonadota</taxon>
        <taxon>Alphaproteobacteria</taxon>
        <taxon>Hyphomicrobiales</taxon>
        <taxon>Rhizobiaceae</taxon>
        <taxon>Rhizobium/Agrobacterium group</taxon>
        <taxon>Neorhizobium</taxon>
    </lineage>
</organism>
<protein>
    <submittedName>
        <fullName evidence="1">Uncharacterized protein</fullName>
    </submittedName>
</protein>